<name>A0A7T4EHR3_9CORY</name>
<evidence type="ECO:0000313" key="4">
    <source>
        <dbReference type="EMBL" id="QQB47569.1"/>
    </source>
</evidence>
<dbReference type="OrthoDB" id="9814308at2"/>
<dbReference type="InterPro" id="IPR000086">
    <property type="entry name" value="NUDIX_hydrolase_dom"/>
</dbReference>
<dbReference type="PROSITE" id="PS00893">
    <property type="entry name" value="NUDIX_BOX"/>
    <property type="match status" value="1"/>
</dbReference>
<evidence type="ECO:0000256" key="1">
    <source>
        <dbReference type="ARBA" id="ARBA00001946"/>
    </source>
</evidence>
<dbReference type="Proteomes" id="UP000617681">
    <property type="component" value="Chromosome"/>
</dbReference>
<evidence type="ECO:0000313" key="6">
    <source>
        <dbReference type="Proteomes" id="UP000596145"/>
    </source>
</evidence>
<gene>
    <name evidence="4" type="ORF">I6I10_06775</name>
    <name evidence="5" type="ORF">I6J21_08700</name>
</gene>
<comment type="cofactor">
    <cofactor evidence="1">
        <name>Mg(2+)</name>
        <dbReference type="ChEBI" id="CHEBI:18420"/>
    </cofactor>
</comment>
<keyword evidence="2" id="KW-0378">Hydrolase</keyword>
<dbReference type="InterPro" id="IPR015797">
    <property type="entry name" value="NUDIX_hydrolase-like_dom_sf"/>
</dbReference>
<evidence type="ECO:0000313" key="5">
    <source>
        <dbReference type="EMBL" id="QRP69878.1"/>
    </source>
</evidence>
<dbReference type="AlphaFoldDB" id="A0A7T4EHR3"/>
<dbReference type="EMBL" id="CP069534">
    <property type="protein sequence ID" value="QRP69878.1"/>
    <property type="molecule type" value="Genomic_DNA"/>
</dbReference>
<dbReference type="GeneID" id="92760556"/>
<dbReference type="PROSITE" id="PS51462">
    <property type="entry name" value="NUDIX"/>
    <property type="match status" value="1"/>
</dbReference>
<dbReference type="PANTHER" id="PTHR43046:SF16">
    <property type="entry name" value="ADP-RIBOSE PYROPHOSPHATASE YJHB-RELATED"/>
    <property type="match status" value="1"/>
</dbReference>
<evidence type="ECO:0000259" key="3">
    <source>
        <dbReference type="PROSITE" id="PS51462"/>
    </source>
</evidence>
<protein>
    <submittedName>
        <fullName evidence="4">NUDIX domain-containing protein</fullName>
    </submittedName>
</protein>
<dbReference type="InterPro" id="IPR020084">
    <property type="entry name" value="NUDIX_hydrolase_CS"/>
</dbReference>
<sequence>MPTPEFIMTLREKIGHDPLFLPGVTAIVLKPVPEGAPIWEVPQVLLVKRADNGAWTPVTGIAEPGENPHVTAAREVKEEAGVDAEAVAIIGTGTSGPTTYPNGDVTSYIDICYRMEITGNDEPYVGDEESTDVRWFSVAQLPEMQQRFRLLIADAVVNLRHPDKFRPRLGYEKRSHNQ</sequence>
<dbReference type="EMBL" id="CP066007">
    <property type="protein sequence ID" value="QQB47569.1"/>
    <property type="molecule type" value="Genomic_DNA"/>
</dbReference>
<accession>A0A7T4EHR3</accession>
<dbReference type="GO" id="GO:0016787">
    <property type="term" value="F:hydrolase activity"/>
    <property type="evidence" value="ECO:0007669"/>
    <property type="project" value="UniProtKB-KW"/>
</dbReference>
<dbReference type="PANTHER" id="PTHR43046">
    <property type="entry name" value="GDP-MANNOSE MANNOSYL HYDROLASE"/>
    <property type="match status" value="1"/>
</dbReference>
<feature type="domain" description="Nudix hydrolase" evidence="3">
    <location>
        <begin position="19"/>
        <end position="158"/>
    </location>
</feature>
<dbReference type="CDD" id="cd18879">
    <property type="entry name" value="NUDIX_Hydrolase"/>
    <property type="match status" value="1"/>
</dbReference>
<dbReference type="Gene3D" id="3.90.79.10">
    <property type="entry name" value="Nucleoside Triphosphate Pyrophosphohydrolase"/>
    <property type="match status" value="1"/>
</dbReference>
<reference evidence="4 6" key="1">
    <citation type="submission" date="2020-12" db="EMBL/GenBank/DDBJ databases">
        <title>FDA dAtabase for Regulatory Grade micrObial Sequences (FDA-ARGOS): Supporting development and validation of Infectious Disease Dx tests.</title>
        <authorList>
            <person name="Sproer C."/>
            <person name="Gronow S."/>
            <person name="Severitt S."/>
            <person name="Schroder I."/>
            <person name="Tallon L."/>
            <person name="Sadzewicz L."/>
            <person name="Zhao X."/>
            <person name="Boylan J."/>
            <person name="Ott S."/>
            <person name="Bowen H."/>
            <person name="Vavikolanu K."/>
            <person name="Mehta A."/>
            <person name="Aluvathingal J."/>
            <person name="Nadendla S."/>
            <person name="Lowell S."/>
            <person name="Myers T."/>
            <person name="Yan Y."/>
            <person name="Sichtig H."/>
        </authorList>
    </citation>
    <scope>NUCLEOTIDE SEQUENCE [LARGE SCALE GENOMIC DNA]</scope>
    <source>
        <strain evidence="4 6">FDAARGOS_1053</strain>
        <strain evidence="5">FDAARGOS_1191</strain>
    </source>
</reference>
<dbReference type="SUPFAM" id="SSF55811">
    <property type="entry name" value="Nudix"/>
    <property type="match status" value="1"/>
</dbReference>
<proteinExistence type="predicted"/>
<evidence type="ECO:0000256" key="2">
    <source>
        <dbReference type="ARBA" id="ARBA00022801"/>
    </source>
</evidence>
<organism evidence="4 6">
    <name type="scientific">Corynebacterium glucuronolyticum</name>
    <dbReference type="NCBI Taxonomy" id="39791"/>
    <lineage>
        <taxon>Bacteria</taxon>
        <taxon>Bacillati</taxon>
        <taxon>Actinomycetota</taxon>
        <taxon>Actinomycetes</taxon>
        <taxon>Mycobacteriales</taxon>
        <taxon>Corynebacteriaceae</taxon>
        <taxon>Corynebacterium</taxon>
    </lineage>
</organism>
<dbReference type="Proteomes" id="UP000596145">
    <property type="component" value="Chromosome"/>
</dbReference>
<dbReference type="Pfam" id="PF00293">
    <property type="entry name" value="NUDIX"/>
    <property type="match status" value="1"/>
</dbReference>
<dbReference type="RefSeq" id="WP_005389375.1">
    <property type="nucleotide sequence ID" value="NZ_CP066007.1"/>
</dbReference>